<dbReference type="EMBL" id="JADGMS010000005">
    <property type="protein sequence ID" value="KAF9681811.1"/>
    <property type="molecule type" value="Genomic_DNA"/>
</dbReference>
<name>A0A835K9F9_9ROSI</name>
<dbReference type="Proteomes" id="UP000657918">
    <property type="component" value="Unassembled WGS sequence"/>
</dbReference>
<gene>
    <name evidence="1" type="ORF">SADUNF_Sadunf05G0041400</name>
</gene>
<evidence type="ECO:0000313" key="1">
    <source>
        <dbReference type="EMBL" id="KAF9681811.1"/>
    </source>
</evidence>
<reference evidence="1 2" key="1">
    <citation type="submission" date="2020-10" db="EMBL/GenBank/DDBJ databases">
        <title>Plant Genome Project.</title>
        <authorList>
            <person name="Zhang R.-G."/>
        </authorList>
    </citation>
    <scope>NUCLEOTIDE SEQUENCE [LARGE SCALE GENOMIC DNA]</scope>
    <source>
        <strain evidence="1">FAFU-HL-1</strain>
        <tissue evidence="1">Leaf</tissue>
    </source>
</reference>
<sequence>MMYYFSTVTDFNHLLLEPLQNCITVSIPAVLLLICHSYGHNCFLDSSLKMEGVFGKNFTRLLTASVFKALELKLRLLTIGNVQ</sequence>
<proteinExistence type="predicted"/>
<comment type="caution">
    <text evidence="1">The sequence shown here is derived from an EMBL/GenBank/DDBJ whole genome shotgun (WGS) entry which is preliminary data.</text>
</comment>
<protein>
    <submittedName>
        <fullName evidence="1">Uncharacterized protein</fullName>
    </submittedName>
</protein>
<organism evidence="1 2">
    <name type="scientific">Salix dunnii</name>
    <dbReference type="NCBI Taxonomy" id="1413687"/>
    <lineage>
        <taxon>Eukaryota</taxon>
        <taxon>Viridiplantae</taxon>
        <taxon>Streptophyta</taxon>
        <taxon>Embryophyta</taxon>
        <taxon>Tracheophyta</taxon>
        <taxon>Spermatophyta</taxon>
        <taxon>Magnoliopsida</taxon>
        <taxon>eudicotyledons</taxon>
        <taxon>Gunneridae</taxon>
        <taxon>Pentapetalae</taxon>
        <taxon>rosids</taxon>
        <taxon>fabids</taxon>
        <taxon>Malpighiales</taxon>
        <taxon>Salicaceae</taxon>
        <taxon>Saliceae</taxon>
        <taxon>Salix</taxon>
    </lineage>
</organism>
<accession>A0A835K9F9</accession>
<keyword evidence="2" id="KW-1185">Reference proteome</keyword>
<evidence type="ECO:0000313" key="2">
    <source>
        <dbReference type="Proteomes" id="UP000657918"/>
    </source>
</evidence>
<dbReference type="AlphaFoldDB" id="A0A835K9F9"/>